<dbReference type="Proteomes" id="UP000830275">
    <property type="component" value="Segment"/>
</dbReference>
<dbReference type="Pfam" id="PF05847">
    <property type="entry name" value="Baculo_LEF-3"/>
    <property type="match status" value="1"/>
</dbReference>
<gene>
    <name evidence="2" type="primary">lef3</name>
    <name evidence="2" type="ORF">Eudi_ORF68</name>
</gene>
<evidence type="ECO:0000313" key="3">
    <source>
        <dbReference type="Proteomes" id="UP000830275"/>
    </source>
</evidence>
<accession>A0AAE6UZS7</accession>
<protein>
    <submittedName>
        <fullName evidence="2">Lef3</fullName>
    </submittedName>
</protein>
<evidence type="ECO:0000313" key="2">
    <source>
        <dbReference type="EMBL" id="QHB21727.1"/>
    </source>
</evidence>
<dbReference type="EMBL" id="MN233792">
    <property type="protein sequence ID" value="QHB21727.1"/>
    <property type="molecule type" value="Genomic_DNA"/>
</dbReference>
<organism evidence="2 3">
    <name type="scientific">Artaxa digramma nucleopolyhedrovirus</name>
    <dbReference type="NCBI Taxonomy" id="3070910"/>
    <lineage>
        <taxon>Viruses</taxon>
        <taxon>Viruses incertae sedis</taxon>
        <taxon>Naldaviricetes</taxon>
        <taxon>Lefavirales</taxon>
        <taxon>Baculoviridae</taxon>
        <taxon>Alphabaculovirus</taxon>
        <taxon>Alphabaculovirus ardigrammae</taxon>
    </lineage>
</organism>
<keyword evidence="1" id="KW-0175">Coiled coil</keyword>
<keyword evidence="3" id="KW-1185">Reference proteome</keyword>
<feature type="coiled-coil region" evidence="1">
    <location>
        <begin position="384"/>
        <end position="411"/>
    </location>
</feature>
<dbReference type="GO" id="GO:0006355">
    <property type="term" value="P:regulation of DNA-templated transcription"/>
    <property type="evidence" value="ECO:0007669"/>
    <property type="project" value="InterPro"/>
</dbReference>
<reference evidence="2 3" key="1">
    <citation type="journal article" date="2019" name="Viruses">
        <title>Genome Analysis of a Novel Clade II.b Alphabaculovirus Obtained from Artaxa digramma.</title>
        <authorList>
            <person name="Li J."/>
            <person name="Duan X."/>
            <person name="Wang Q."/>
            <person name="Zhang L."/>
            <person name="Deng F."/>
            <person name="Wang H."/>
            <person name="Hu Z."/>
            <person name="Wang M."/>
            <person name="Wang J."/>
        </authorList>
    </citation>
    <scope>NUCLEOTIDE SEQUENCE [LARGE SCALE GENOMIC DNA]</scope>
    <source>
        <strain evidence="2 3">424</strain>
    </source>
</reference>
<dbReference type="GO" id="GO:0003677">
    <property type="term" value="F:DNA binding"/>
    <property type="evidence" value="ECO:0007669"/>
    <property type="project" value="InterPro"/>
</dbReference>
<dbReference type="InterPro" id="IPR008415">
    <property type="entry name" value="Baculo_LEF-3"/>
</dbReference>
<sequence length="443" mass="50849">MFKQEINDQQEFNVVAERNDCGGENEMVADDKFDVVFDVSAGDDEESQVPPNTLKRRLEENGGDDAKDAKRVKIEKNYLSAATTNAKRLSTSSLASTESNGSLRHNFKTFNGELVNKNMISINNETFYLFKFFSDNGSKEYYGTSDQYYNMKNNHVYEVSLNYENKKIYIGAYNECKVKDKLMSIKKFLINEDFDGGDTVSVYAKLKHGFKMLDDNTDTYKLIFYVKLNGENDIKEIECTSNLKRICNAINSTEIMSNEDILAYFHNNQNKIVKLQRIKCNLANRGYKSLAIITNTRIVIETDQNVVNFDLSKCNNIQNVSRMNKIVLSGIVDSINAEIVGEKFDRIAMTYKIKNDCDKEIIKACFFGNSNNSNYNNNNAVTSVNKIVKMLQRIETDVNQLNELIENDLMEVYMFVAYDLEKRNYTVLGITKYEIESKTYDSL</sequence>
<evidence type="ECO:0000256" key="1">
    <source>
        <dbReference type="SAM" id="Coils"/>
    </source>
</evidence>
<proteinExistence type="predicted"/>
<name>A0AAE6UZS7_9ABAC</name>